<dbReference type="InterPro" id="IPR013761">
    <property type="entry name" value="SAM/pointed_sf"/>
</dbReference>
<feature type="domain" description="SAM" evidence="12">
    <location>
        <begin position="16"/>
        <end position="79"/>
    </location>
</feature>
<dbReference type="SUPFAM" id="SSF47769">
    <property type="entry name" value="SAM/Pointed domain"/>
    <property type="match status" value="1"/>
</dbReference>
<reference evidence="13 14" key="1">
    <citation type="journal article" date="2024" name="Nat. Commun.">
        <title>Phylogenomics reveals the evolutionary origins of lichenization in chlorophyte algae.</title>
        <authorList>
            <person name="Puginier C."/>
            <person name="Libourel C."/>
            <person name="Otte J."/>
            <person name="Skaloud P."/>
            <person name="Haon M."/>
            <person name="Grisel S."/>
            <person name="Petersen M."/>
            <person name="Berrin J.G."/>
            <person name="Delaux P.M."/>
            <person name="Dal Grande F."/>
            <person name="Keller J."/>
        </authorList>
    </citation>
    <scope>NUCLEOTIDE SEQUENCE [LARGE SCALE GENOMIC DNA]</scope>
    <source>
        <strain evidence="13 14">SAG 2043</strain>
    </source>
</reference>
<comment type="similarity">
    <text evidence="2">Belongs to the kinesin light chain family.</text>
</comment>
<dbReference type="PANTHER" id="PTHR45783:SF3">
    <property type="entry name" value="KINESIN LIGHT CHAIN"/>
    <property type="match status" value="1"/>
</dbReference>
<keyword evidence="9" id="KW-0206">Cytoskeleton</keyword>
<evidence type="ECO:0000256" key="3">
    <source>
        <dbReference type="ARBA" id="ARBA00022490"/>
    </source>
</evidence>
<dbReference type="InterPro" id="IPR011990">
    <property type="entry name" value="TPR-like_helical_dom_sf"/>
</dbReference>
<evidence type="ECO:0000256" key="5">
    <source>
        <dbReference type="ARBA" id="ARBA00022737"/>
    </source>
</evidence>
<dbReference type="PROSITE" id="PS50005">
    <property type="entry name" value="TPR"/>
    <property type="match status" value="1"/>
</dbReference>
<evidence type="ECO:0000259" key="12">
    <source>
        <dbReference type="PROSITE" id="PS50105"/>
    </source>
</evidence>
<organism evidence="13 14">
    <name type="scientific">[Myrmecia] bisecta</name>
    <dbReference type="NCBI Taxonomy" id="41462"/>
    <lineage>
        <taxon>Eukaryota</taxon>
        <taxon>Viridiplantae</taxon>
        <taxon>Chlorophyta</taxon>
        <taxon>core chlorophytes</taxon>
        <taxon>Trebouxiophyceae</taxon>
        <taxon>Trebouxiales</taxon>
        <taxon>Trebouxiaceae</taxon>
        <taxon>Myrmecia</taxon>
    </lineage>
</organism>
<evidence type="ECO:0000256" key="8">
    <source>
        <dbReference type="ARBA" id="ARBA00023175"/>
    </source>
</evidence>
<evidence type="ECO:0000256" key="1">
    <source>
        <dbReference type="ARBA" id="ARBA00004245"/>
    </source>
</evidence>
<dbReference type="PANTHER" id="PTHR45783">
    <property type="entry name" value="KINESIN LIGHT CHAIN"/>
    <property type="match status" value="1"/>
</dbReference>
<name>A0AAW1PYV4_9CHLO</name>
<dbReference type="GO" id="GO:0019894">
    <property type="term" value="F:kinesin binding"/>
    <property type="evidence" value="ECO:0007669"/>
    <property type="project" value="TreeGrafter"/>
</dbReference>
<keyword evidence="3" id="KW-0963">Cytoplasm</keyword>
<evidence type="ECO:0000313" key="13">
    <source>
        <dbReference type="EMBL" id="KAK9813267.1"/>
    </source>
</evidence>
<dbReference type="InterPro" id="IPR001660">
    <property type="entry name" value="SAM"/>
</dbReference>
<evidence type="ECO:0000256" key="2">
    <source>
        <dbReference type="ARBA" id="ARBA00009622"/>
    </source>
</evidence>
<dbReference type="Pfam" id="PF13424">
    <property type="entry name" value="TPR_12"/>
    <property type="match status" value="4"/>
</dbReference>
<dbReference type="InterPro" id="IPR019734">
    <property type="entry name" value="TPR_rpt"/>
</dbReference>
<evidence type="ECO:0000313" key="14">
    <source>
        <dbReference type="Proteomes" id="UP001489004"/>
    </source>
</evidence>
<dbReference type="InterPro" id="IPR002151">
    <property type="entry name" value="Kinesin_light"/>
</dbReference>
<keyword evidence="5" id="KW-0677">Repeat</keyword>
<keyword evidence="8" id="KW-0505">Motor protein</keyword>
<dbReference type="Pfam" id="PF00536">
    <property type="entry name" value="SAM_1"/>
    <property type="match status" value="1"/>
</dbReference>
<sequence length="1337" mass="147572">MGVAAEDALAKPLDSWSADTVRAWLTGHPSLNVYAKKQLKGTTGRDLAKITDEILVQIGIKNPLHRLQLLNQRDEVLQRFAPPTPSSEPSSGHPSDSGSAPSSTRERKGSFLSTSAKKVQIVADASSRHMVEESKKSIKKDIPVVVLTDDGGVELGPPQAVPSKLRRMVDLVVDCYGLLNQAYYNEDNCKTLVTCMAELQGLVLANESLSKHPALLPALCEVFTHVKDFLSTFSSRGWLARLQTIDSDKEEFQRLDRLLISTAVRHKMTVEGQPEVEYTDDTAKLKAALRDAGGFEKLKQANSQTQALRAIEPLLCKAIRMMLADLVAEELNWLTATSENGPHQVIRHYDLRMFWWSCFPSSEEVPWDLFWTKFPKQLRREVELAELFTSSKARDAFHKCVSRGNPKMITPAELDFSFPPFCNVTDNCARIANWGAYSRNGSRSNLARSNSDDGRLIATTLPEANRRLLGQAQMLDDVMSRMTDPDDQPCVTFITGDTGVGKLQSNLTFLLQKMLQAAPSLQMIICAVAPFAFNNATVCHYEMDDLRDQDSLLLLQKLAPAVGPPLQQVAEACQGWPILLQLVGAALGSGTANYEDLLAILVDPPDDGLNPLYRCVRYIVSSLHDDHMSACLNLSLFPGDFDWCAAAELLGMADSPSRPRSVLRTLCSSGLLQYNPGEDRYCMHQAIRACVRNLDQELGLTHESAKGTFVEYYGRLMQKISTIYGAQGPVSAMRLTDREHHHLHELVSWAIEGVAPIEALPFYIDIMWDCMLILSNRLDIPQREVFCKALYKMALEAEDRVAQARALWQIGTALSEQGKFKDAEGPLEESVQMLEEELGPDHLDLAKACTGFAVVLYKLDKLQRAQDLYARSFEIQSSKLGNEHPEVASTMNNTAGLLKHMGKYEDAEIVYRTVLTMREKALGPDHLEVAASLNNLAVLLKVMGNYSEAEQLYYRSIAIKEKKFGKDHPQVALSLSNLAGLLRRIGKNAEAEELYRRSLKIREDALGHDHPQVAASYSSLAQLLRGLNRHLDALPFAHAALDIKVRSLGERHPEVSPLQLTLAELLRDLGKYEEAEPLCRSAATIMEESLGEDNPSVAMALSMQVGILCALGKPWQAEPVCRRALAIREAAYGANNAHVAASLNNLSDCLKEMSRYEEAESACRRGLAIREELFGPDHAVVANSLNSLAGLLRDSGQLEEALSVCNRCLEIRERSLGADHPEVATTLLARGHLLRMMGKFEEAEAACRRCLEIREHALGSQHPDVAGALIGLGVVSLKAGRLEDAKLLLEKALMLSTMKLGSEHPQTVTANDWLAECYDAPTPAKAAGGGGGRRRVL</sequence>
<dbReference type="Gene3D" id="1.10.150.50">
    <property type="entry name" value="Transcription Factor, Ets-1"/>
    <property type="match status" value="1"/>
</dbReference>
<gene>
    <name evidence="13" type="ORF">WJX72_011692</name>
</gene>
<dbReference type="EMBL" id="JALJOR010000008">
    <property type="protein sequence ID" value="KAK9813267.1"/>
    <property type="molecule type" value="Genomic_DNA"/>
</dbReference>
<dbReference type="Proteomes" id="UP001489004">
    <property type="component" value="Unassembled WGS sequence"/>
</dbReference>
<evidence type="ECO:0000256" key="6">
    <source>
        <dbReference type="ARBA" id="ARBA00022803"/>
    </source>
</evidence>
<evidence type="ECO:0000256" key="7">
    <source>
        <dbReference type="ARBA" id="ARBA00023054"/>
    </source>
</evidence>
<evidence type="ECO:0000256" key="11">
    <source>
        <dbReference type="SAM" id="MobiDB-lite"/>
    </source>
</evidence>
<comment type="subcellular location">
    <subcellularLocation>
        <location evidence="1">Cytoplasm</location>
        <location evidence="1">Cytoskeleton</location>
    </subcellularLocation>
</comment>
<dbReference type="GO" id="GO:0005737">
    <property type="term" value="C:cytoplasm"/>
    <property type="evidence" value="ECO:0007669"/>
    <property type="project" value="TreeGrafter"/>
</dbReference>
<dbReference type="GO" id="GO:0005871">
    <property type="term" value="C:kinesin complex"/>
    <property type="evidence" value="ECO:0007669"/>
    <property type="project" value="InterPro"/>
</dbReference>
<evidence type="ECO:0000256" key="9">
    <source>
        <dbReference type="ARBA" id="ARBA00023212"/>
    </source>
</evidence>
<keyword evidence="7" id="KW-0175">Coiled coil</keyword>
<feature type="compositionally biased region" description="Low complexity" evidence="11">
    <location>
        <begin position="87"/>
        <end position="103"/>
    </location>
</feature>
<dbReference type="GO" id="GO:0007018">
    <property type="term" value="P:microtubule-based movement"/>
    <property type="evidence" value="ECO:0007669"/>
    <property type="project" value="TreeGrafter"/>
</dbReference>
<dbReference type="PROSITE" id="PS50105">
    <property type="entry name" value="SAM_DOMAIN"/>
    <property type="match status" value="1"/>
</dbReference>
<protein>
    <recommendedName>
        <fullName evidence="12">SAM domain-containing protein</fullName>
    </recommendedName>
</protein>
<feature type="region of interest" description="Disordered" evidence="11">
    <location>
        <begin position="80"/>
        <end position="113"/>
    </location>
</feature>
<dbReference type="SMART" id="SM00028">
    <property type="entry name" value="TPR"/>
    <property type="match status" value="12"/>
</dbReference>
<evidence type="ECO:0000256" key="4">
    <source>
        <dbReference type="ARBA" id="ARBA00022701"/>
    </source>
</evidence>
<accession>A0AAW1PYV4</accession>
<dbReference type="Pfam" id="PF13374">
    <property type="entry name" value="TPR_10"/>
    <property type="match status" value="4"/>
</dbReference>
<keyword evidence="6 10" id="KW-0802">TPR repeat</keyword>
<dbReference type="GO" id="GO:0005874">
    <property type="term" value="C:microtubule"/>
    <property type="evidence" value="ECO:0007669"/>
    <property type="project" value="UniProtKB-KW"/>
</dbReference>
<feature type="repeat" description="TPR" evidence="10">
    <location>
        <begin position="930"/>
        <end position="963"/>
    </location>
</feature>
<proteinExistence type="inferred from homology"/>
<dbReference type="SUPFAM" id="SSF48452">
    <property type="entry name" value="TPR-like"/>
    <property type="match status" value="4"/>
</dbReference>
<keyword evidence="4" id="KW-0493">Microtubule</keyword>
<comment type="caution">
    <text evidence="13">The sequence shown here is derived from an EMBL/GenBank/DDBJ whole genome shotgun (WGS) entry which is preliminary data.</text>
</comment>
<evidence type="ECO:0000256" key="10">
    <source>
        <dbReference type="PROSITE-ProRule" id="PRU00339"/>
    </source>
</evidence>
<dbReference type="Gene3D" id="1.25.40.10">
    <property type="entry name" value="Tetratricopeptide repeat domain"/>
    <property type="match status" value="4"/>
</dbReference>
<keyword evidence="14" id="KW-1185">Reference proteome</keyword>